<evidence type="ECO:0000313" key="8">
    <source>
        <dbReference type="Proteomes" id="UP000267096"/>
    </source>
</evidence>
<dbReference type="AlphaFoldDB" id="A0A0M3JWX0"/>
<keyword evidence="2" id="KW-0969">Cilium</keyword>
<dbReference type="OrthoDB" id="408728at2759"/>
<evidence type="ECO:0000313" key="9">
    <source>
        <dbReference type="WBParaSite" id="ASIM_0001281401-mRNA-1"/>
    </source>
</evidence>
<feature type="repeat" description="WD" evidence="4">
    <location>
        <begin position="95"/>
        <end position="127"/>
    </location>
</feature>
<proteinExistence type="predicted"/>
<dbReference type="SMART" id="SM00320">
    <property type="entry name" value="WD40"/>
    <property type="match status" value="6"/>
</dbReference>
<dbReference type="Pfam" id="PF23387">
    <property type="entry name" value="TPR_IFT80_172"/>
    <property type="match status" value="1"/>
</dbReference>
<dbReference type="Pfam" id="PF00400">
    <property type="entry name" value="WD40"/>
    <property type="match status" value="2"/>
</dbReference>
<evidence type="ECO:0000259" key="5">
    <source>
        <dbReference type="Pfam" id="PF23335"/>
    </source>
</evidence>
<dbReference type="InterPro" id="IPR056456">
    <property type="entry name" value="Beta-prop_IFT80_2nd"/>
</dbReference>
<dbReference type="FunFam" id="2.130.10.10:FF:000298">
    <property type="entry name" value="Intraflagellar transport 80 homolog (Chlamydomonas)"/>
    <property type="match status" value="1"/>
</dbReference>
<evidence type="ECO:0000256" key="2">
    <source>
        <dbReference type="ARBA" id="ARBA00023069"/>
    </source>
</evidence>
<dbReference type="Gene3D" id="2.130.10.10">
    <property type="entry name" value="YVTN repeat-like/Quinoprotein amine dehydrogenase"/>
    <property type="match status" value="2"/>
</dbReference>
<dbReference type="SUPFAM" id="SSF50978">
    <property type="entry name" value="WD40 repeat-like"/>
    <property type="match status" value="2"/>
</dbReference>
<name>A0A0M3JWX0_ANISI</name>
<evidence type="ECO:0000313" key="7">
    <source>
        <dbReference type="EMBL" id="VDK46992.1"/>
    </source>
</evidence>
<keyword evidence="4" id="KW-0853">WD repeat</keyword>
<dbReference type="FunFam" id="1.25.40.470:FF:000007">
    <property type="entry name" value="Intraflagellar transport 80 homolog (Chlamydomonas)"/>
    <property type="match status" value="1"/>
</dbReference>
<accession>A0A0M3JWX0</accession>
<gene>
    <name evidence="7" type="ORF">ASIM_LOCUS12280</name>
</gene>
<dbReference type="PROSITE" id="PS50294">
    <property type="entry name" value="WD_REPEATS_REGION"/>
    <property type="match status" value="1"/>
</dbReference>
<evidence type="ECO:0000256" key="3">
    <source>
        <dbReference type="ARBA" id="ARBA00023273"/>
    </source>
</evidence>
<dbReference type="GO" id="GO:0005929">
    <property type="term" value="C:cilium"/>
    <property type="evidence" value="ECO:0007669"/>
    <property type="project" value="UniProtKB-SubCell"/>
</dbReference>
<keyword evidence="8" id="KW-1185">Reference proteome</keyword>
<feature type="domain" description="IFT80 second beta-propeller" evidence="5">
    <location>
        <begin position="258"/>
        <end position="547"/>
    </location>
</feature>
<keyword evidence="3" id="KW-0966">Cell projection</keyword>
<dbReference type="GO" id="GO:0060271">
    <property type="term" value="P:cilium assembly"/>
    <property type="evidence" value="ECO:0007669"/>
    <property type="project" value="TreeGrafter"/>
</dbReference>
<evidence type="ECO:0000256" key="4">
    <source>
        <dbReference type="PROSITE-ProRule" id="PRU00221"/>
    </source>
</evidence>
<reference evidence="7 8" key="2">
    <citation type="submission" date="2018-11" db="EMBL/GenBank/DDBJ databases">
        <authorList>
            <consortium name="Pathogen Informatics"/>
        </authorList>
    </citation>
    <scope>NUCLEOTIDE SEQUENCE [LARGE SCALE GENOMIC DNA]</scope>
</reference>
<sequence length="721" mass="81165">MMSRQPKHKDTVTAVAWVTSDEVVSCGDDQQLLKWNLIDFEAHPLTQLPSNIYPTGMHWFPRGLLRQSTNDVFVLTSTEGKFYIYNRSGRLEKAVDAHKGAALCARWSYDGSSLLTCGEDGTVKMWSRNGMLRSMLAQNGTPVYGVSWSADSAQIVYCCAENCFIKALKSQVWDAYGRPLFTSAPHDYPITSAAWNAEGDLFAVGSFNLIRLCDKAGWSHSLEKLATGSIFAMSWSPDSTQLVAGCANGHLIHAHVIEKRVSWRNLEAIQSKRRTVDVRDVVSDVAREKLEMRDRVTKLALGFEQLVVTTTKQCYIFSAKNWNTPVIIDLKECSVSLIVICEKFFLLVDGGIVQILTYEGRTQSTIKLPSTAQSDTISEQTAALSNDTTAIRDRNDHKIIHLFETMTGKNAGDGKIIHTNDIIEVVIDQCGVANERKVAFVDKSLDCFISLVKTYGISQRIAKLGTMITNIRFNDQTNMLAGLEDNRLVIWSYPSVVFIDKDLLRRTIIEREASDFGKSPYLLAFIGNHVSIRRPDGSLVPCGVSPFPAALSAYIIASKWDQAIRLCRHMREEYLWAMLAAMAANAKNFHAAEIAYGALDEAEKVGFLSELREQSSKDVKAALMTAFTGNIRDADAMLVQTKNIFRAIMFNISLFRWQRALELAVQHKMHLDTVIGYRQRYLQQTGRKETDKNFLQHLAEVEIDWEHIQEKIRQDEEIDQK</sequence>
<dbReference type="PANTHER" id="PTHR24098:SF0">
    <property type="entry name" value="OUTER SEGMENT 5"/>
    <property type="match status" value="1"/>
</dbReference>
<dbReference type="InterPro" id="IPR015943">
    <property type="entry name" value="WD40/YVTN_repeat-like_dom_sf"/>
</dbReference>
<comment type="subcellular location">
    <subcellularLocation>
        <location evidence="1">Cell projection</location>
        <location evidence="1">Cilium</location>
    </subcellularLocation>
</comment>
<organism evidence="9">
    <name type="scientific">Anisakis simplex</name>
    <name type="common">Herring worm</name>
    <dbReference type="NCBI Taxonomy" id="6269"/>
    <lineage>
        <taxon>Eukaryota</taxon>
        <taxon>Metazoa</taxon>
        <taxon>Ecdysozoa</taxon>
        <taxon>Nematoda</taxon>
        <taxon>Chromadorea</taxon>
        <taxon>Rhabditida</taxon>
        <taxon>Spirurina</taxon>
        <taxon>Ascaridomorpha</taxon>
        <taxon>Ascaridoidea</taxon>
        <taxon>Anisakidae</taxon>
        <taxon>Anisakis</taxon>
        <taxon>Anisakis simplex complex</taxon>
    </lineage>
</organism>
<dbReference type="WBParaSite" id="ASIM_0001281401-mRNA-1">
    <property type="protein sequence ID" value="ASIM_0001281401-mRNA-1"/>
    <property type="gene ID" value="ASIM_0001281401"/>
</dbReference>
<protein>
    <submittedName>
        <fullName evidence="9">Intraflagellar transport protein 80 homolog (inferred by orthology to a human protein)</fullName>
    </submittedName>
</protein>
<dbReference type="Proteomes" id="UP000267096">
    <property type="component" value="Unassembled WGS sequence"/>
</dbReference>
<evidence type="ECO:0000256" key="1">
    <source>
        <dbReference type="ARBA" id="ARBA00004138"/>
    </source>
</evidence>
<dbReference type="GO" id="GO:0030992">
    <property type="term" value="C:intraciliary transport particle B"/>
    <property type="evidence" value="ECO:0007669"/>
    <property type="project" value="TreeGrafter"/>
</dbReference>
<dbReference type="EMBL" id="UYRR01031162">
    <property type="protein sequence ID" value="VDK46992.1"/>
    <property type="molecule type" value="Genomic_DNA"/>
</dbReference>
<dbReference type="PROSITE" id="PS50082">
    <property type="entry name" value="WD_REPEATS_2"/>
    <property type="match status" value="1"/>
</dbReference>
<dbReference type="InterPro" id="IPR001680">
    <property type="entry name" value="WD40_rpt"/>
</dbReference>
<dbReference type="PANTHER" id="PTHR24098">
    <property type="entry name" value="OUTER SEGMENT 5"/>
    <property type="match status" value="1"/>
</dbReference>
<dbReference type="InterPro" id="IPR036322">
    <property type="entry name" value="WD40_repeat_dom_sf"/>
</dbReference>
<reference evidence="9" key="1">
    <citation type="submission" date="2016-04" db="UniProtKB">
        <authorList>
            <consortium name="WormBaseParasite"/>
        </authorList>
    </citation>
    <scope>IDENTIFICATION</scope>
</reference>
<dbReference type="Gene3D" id="1.25.40.470">
    <property type="match status" value="1"/>
</dbReference>
<feature type="domain" description="IFT80/172/WDR35 TPR" evidence="6">
    <location>
        <begin position="575"/>
        <end position="719"/>
    </location>
</feature>
<dbReference type="Pfam" id="PF23335">
    <property type="entry name" value="Beta-prop_IFT80_2nd"/>
    <property type="match status" value="1"/>
</dbReference>
<dbReference type="InterPro" id="IPR056157">
    <property type="entry name" value="TPR_IFT80_172_dom"/>
</dbReference>
<evidence type="ECO:0000259" key="6">
    <source>
        <dbReference type="Pfam" id="PF23387"/>
    </source>
</evidence>